<dbReference type="Gene3D" id="3.40.50.980">
    <property type="match status" value="2"/>
</dbReference>
<dbReference type="NCBIfam" id="TIGR01733">
    <property type="entry name" value="AA-adenyl-dom"/>
    <property type="match status" value="1"/>
</dbReference>
<evidence type="ECO:0000313" key="7">
    <source>
        <dbReference type="Proteomes" id="UP000286746"/>
    </source>
</evidence>
<keyword evidence="7" id="KW-1185">Reference proteome</keyword>
<dbReference type="InterPro" id="IPR025110">
    <property type="entry name" value="AMP-bd_C"/>
</dbReference>
<dbReference type="SUPFAM" id="SSF47336">
    <property type="entry name" value="ACP-like"/>
    <property type="match status" value="1"/>
</dbReference>
<dbReference type="InterPro" id="IPR045851">
    <property type="entry name" value="AMP-bd_C_sf"/>
</dbReference>
<dbReference type="Gene3D" id="2.30.38.10">
    <property type="entry name" value="Luciferase, Domain 3"/>
    <property type="match status" value="1"/>
</dbReference>
<dbReference type="FunFam" id="3.30.300.30:FF:000010">
    <property type="entry name" value="Enterobactin synthetase component F"/>
    <property type="match status" value="1"/>
</dbReference>
<sequence>MTRSMVEDVWPLSPLQEGLLFHATFDEEGPDVYTVQSAHAVDGPLEAGRLRAAWETLVARHAALRACFRRVSGARMVQVIAREVELPWQEADLSGLAPDDAEAEAARLADAERARRFDLATAPLLRILLIRLGADRHRMVVTSHHILMDGWSMPIVLTELSAVYAAGGDGTALPPTASYRDYLAWLNRQDKDAAREAWRAELAGADEPTLVVPADRTRASVVPEDVLIDIPEGPSRELTDLARRYGLTLNTLFQGAWALVLARLAGRTDVVFGATVAGRPHDLPHVESMVGLFINTLPVRVRLDGGQPAIDMLSTLQERQSALLPHQHLGLSEVQQLAGPGASFDTLVVYESFPRPPAGPDDPQALTLEPAGLSRNAAHYPITLGVFPGDRISLRLSSRPDLFGAEATRLIGQRVVRVLTQLAADPTMPVGRIGVLEDQERDLVLAGWNATAAKTPGTSVPELIAGQAAQVPGAVAVSDPRRSLSYAELARESDRLAAYLADRGVARGDRVAVLMERSADLLVALLAVWKTGAGYVPVDPGHPAERVAFLLADSGPSAVVCTRATRDAVPVDAAAELVVLDDDPTLAALAVSPADALVPVRVGAEDLAYVMYTSGSTGVPKGVAVPHGSVAGLVGDLGWSVGPRDAVLMHAPHAFDASLFEIWVPLASGGRVVVAAPGAVDAQDIRAAVAAGVSAVHLTAGTFRVVAEESPECLNGLREVLTGGDVVPAAAVDRVRAACPGTAVRHLYGPTETTLCATWQLTRPDDGPAGVLPIGRPLANRQVYVLDAFLQPVPAGTVGELYVAGTGLAHGYLGRAGLTAERFVACPFAPGMGVPPAEGGGRMYRTGDLVRWTEAGELLFAGRADDQVKIRGFRVELGEVEAALTAHPAVGQAVVAAREDRPGERLLVGYVVPDGQEVDSDEVRDHAAKVLPGYMVPAAVIVMGSLPVTANGKVDHKALPAPDFAERVSRRAPQNETEEILCGLFADVLKLEQVGADDDFFELGGESGLAMRLIGRIREEFDAALNLRQFFSAPTAAGVARTLATKARPVLNPAGHDGEAPATVAQLRTWLLTRLHDSGPAHQFSAALRLTGELDRTALEAALGDVAARHEILRTTFSGARNELRQHIVPATDEAARPRLPVTAATEEDLPELLADRATRSFDLTREAPWAPHLFTLSDTDHVLLVTVHRIAADDQSLDPLFRDLSAAYGARCEGRAPERAPLPLQFADYAVWEQELLRGADEPESLVSDQLTYWQDALAGLAGELELPTDRPRPALPSRRVERVPLRLDAAAHARLMAAAEPREATGFMVVQAALALLLTRLGAGTDIVLGTTRARRDEDGLEGLVGPFDGPLALRTDTSGDPGFLELLRRVQQTHREAVNHQDVPFERVVDALPLPPSVDRHPVFQIGLDVHEGRTEVWDPWELPGLRTGRLDVDGATGELDLSVGLTERQRADGSPDGMDGHLTYATDLFDHDTAQAFADRLVRVLEQLAADPELSLSRVDVLLDEEEFRRLVADFHGTAAETPDRTVVEQLAAQAARTPDAVAATGPDGVLTYGALDTASGALARRLTELGIGAEDVVAVAEPVTTAFLVALTGVLKSGAACRPVDSHRPVGDIGAVLAASRPAALVCAAATAARLPADGPVPTVVLDAPPTDAPGAAAGPAEPEFRPPLPAQPALMLDGTAPDGPAAVVDHRTLAGQTAYRAQATPAVAGTALLDTRAPVAALVIPLLAALCGGGSVRLGAPEDVRTPDGTGTERLLVTTRDLVPTLTELPDGQRPTEVLVVSAGTPEADDGLLKWRAMHPDVTVVTGHAAAGTAGPWLEHRAAPHESVPSPLPTGRPVPNTRAYVLDDLLRPVPPGVTGDLYVAGAAMARGYTGARARTGERFVADPFGPPGERMLHTGDRARRSTAGLLTVADASSARQARTGAARGTSRGDLGVLLPLRTQGSLPPLFCLHPSLGLSWGYRGLLPHLPADRPVYGLQARGLAGPEPLPLTMEEMAADYVDQIRTVQPSGPYHLLGWSFGGTVAYAVATALEAQGEKVALLALLDTYHGGDTGEFFGETPAAREGEDVTMRRELGEQGPPDGGGEAGGDGGGVAGLGLDEQLLTAIREVTVNSGRLSYGYTPKRFGGDLVVFVATVNRPENSQAWDAVASWRTFVAGDIDTHDIAVDHNDMLQPAPLAQIGRVVAEKLQAVRPTGERNPS</sequence>
<dbReference type="InterPro" id="IPR001031">
    <property type="entry name" value="Thioesterase"/>
</dbReference>
<dbReference type="GO" id="GO:0005829">
    <property type="term" value="C:cytosol"/>
    <property type="evidence" value="ECO:0007669"/>
    <property type="project" value="TreeGrafter"/>
</dbReference>
<accession>A0A401VWU6</accession>
<evidence type="ECO:0000259" key="5">
    <source>
        <dbReference type="PROSITE" id="PS50075"/>
    </source>
</evidence>
<dbReference type="Gene3D" id="3.40.50.12780">
    <property type="entry name" value="N-terminal domain of ligase-like"/>
    <property type="match status" value="1"/>
</dbReference>
<keyword evidence="4" id="KW-0597">Phosphoprotein</keyword>
<reference evidence="6 7" key="1">
    <citation type="submission" date="2018-11" db="EMBL/GenBank/DDBJ databases">
        <title>Whole genome sequence of Streptomyces paromomycinus NBRC 15454(T).</title>
        <authorList>
            <person name="Komaki H."/>
            <person name="Tamura T."/>
        </authorList>
    </citation>
    <scope>NUCLEOTIDE SEQUENCE [LARGE SCALE GENOMIC DNA]</scope>
    <source>
        <strain evidence="6 7">NBRC 15454</strain>
    </source>
</reference>
<dbReference type="GO" id="GO:0072330">
    <property type="term" value="P:monocarboxylic acid biosynthetic process"/>
    <property type="evidence" value="ECO:0007669"/>
    <property type="project" value="UniProtKB-ARBA"/>
</dbReference>
<dbReference type="InterPro" id="IPR042099">
    <property type="entry name" value="ANL_N_sf"/>
</dbReference>
<dbReference type="GO" id="GO:0003824">
    <property type="term" value="F:catalytic activity"/>
    <property type="evidence" value="ECO:0007669"/>
    <property type="project" value="InterPro"/>
</dbReference>
<proteinExistence type="inferred from homology"/>
<dbReference type="InterPro" id="IPR020802">
    <property type="entry name" value="TesA-like"/>
</dbReference>
<dbReference type="FunFam" id="1.10.1200.10:FF:000016">
    <property type="entry name" value="Non-ribosomal peptide synthase"/>
    <property type="match status" value="1"/>
</dbReference>
<dbReference type="InterPro" id="IPR029058">
    <property type="entry name" value="AB_hydrolase_fold"/>
</dbReference>
<name>A0A401VWU6_STREY</name>
<dbReference type="InterPro" id="IPR023213">
    <property type="entry name" value="CAT-like_dom_sf"/>
</dbReference>
<dbReference type="GO" id="GO:0017000">
    <property type="term" value="P:antibiotic biosynthetic process"/>
    <property type="evidence" value="ECO:0007669"/>
    <property type="project" value="UniProtKB-ARBA"/>
</dbReference>
<dbReference type="InterPro" id="IPR009081">
    <property type="entry name" value="PP-bd_ACP"/>
</dbReference>
<evidence type="ECO:0000256" key="3">
    <source>
        <dbReference type="ARBA" id="ARBA00022450"/>
    </source>
</evidence>
<keyword evidence="3" id="KW-0596">Phosphopantetheine</keyword>
<comment type="caution">
    <text evidence="6">The sequence shown here is derived from an EMBL/GenBank/DDBJ whole genome shotgun (WGS) entry which is preliminary data.</text>
</comment>
<dbReference type="EMBL" id="BHZD01000001">
    <property type="protein sequence ID" value="GCD41550.1"/>
    <property type="molecule type" value="Genomic_DNA"/>
</dbReference>
<dbReference type="InterPro" id="IPR010071">
    <property type="entry name" value="AA_adenyl_dom"/>
</dbReference>
<dbReference type="GO" id="GO:0008610">
    <property type="term" value="P:lipid biosynthetic process"/>
    <property type="evidence" value="ECO:0007669"/>
    <property type="project" value="UniProtKB-ARBA"/>
</dbReference>
<dbReference type="SUPFAM" id="SSF52777">
    <property type="entry name" value="CoA-dependent acyltransferases"/>
    <property type="match status" value="4"/>
</dbReference>
<dbReference type="Gene3D" id="3.40.50.1820">
    <property type="entry name" value="alpha/beta hydrolase"/>
    <property type="match status" value="1"/>
</dbReference>
<evidence type="ECO:0000256" key="1">
    <source>
        <dbReference type="ARBA" id="ARBA00001957"/>
    </source>
</evidence>
<dbReference type="PROSITE" id="PS00455">
    <property type="entry name" value="AMP_BINDING"/>
    <property type="match status" value="1"/>
</dbReference>
<feature type="domain" description="Carrier" evidence="5">
    <location>
        <begin position="972"/>
        <end position="1047"/>
    </location>
</feature>
<dbReference type="SMART" id="SM00823">
    <property type="entry name" value="PKS_PP"/>
    <property type="match status" value="1"/>
</dbReference>
<dbReference type="Gene3D" id="1.10.1200.10">
    <property type="entry name" value="ACP-like"/>
    <property type="match status" value="1"/>
</dbReference>
<dbReference type="InterPro" id="IPR020845">
    <property type="entry name" value="AMP-binding_CS"/>
</dbReference>
<comment type="cofactor">
    <cofactor evidence="1">
        <name>pantetheine 4'-phosphate</name>
        <dbReference type="ChEBI" id="CHEBI:47942"/>
    </cofactor>
</comment>
<dbReference type="RefSeq" id="WP_125052503.1">
    <property type="nucleotide sequence ID" value="NZ_BHZD01000001.1"/>
</dbReference>
<evidence type="ECO:0000256" key="2">
    <source>
        <dbReference type="ARBA" id="ARBA00006432"/>
    </source>
</evidence>
<dbReference type="Proteomes" id="UP000286746">
    <property type="component" value="Unassembled WGS sequence"/>
</dbReference>
<dbReference type="FunFam" id="3.40.50.980:FF:000001">
    <property type="entry name" value="Non-ribosomal peptide synthetase"/>
    <property type="match status" value="1"/>
</dbReference>
<dbReference type="Pfam" id="PF00975">
    <property type="entry name" value="Thioesterase"/>
    <property type="match status" value="1"/>
</dbReference>
<gene>
    <name evidence="6" type="ORF">GKJPGBOP_01205</name>
</gene>
<evidence type="ECO:0000313" key="6">
    <source>
        <dbReference type="EMBL" id="GCD41550.1"/>
    </source>
</evidence>
<dbReference type="PANTHER" id="PTHR45527">
    <property type="entry name" value="NONRIBOSOMAL PEPTIDE SYNTHETASE"/>
    <property type="match status" value="1"/>
</dbReference>
<comment type="similarity">
    <text evidence="2">Belongs to the ATP-dependent AMP-binding enzyme family.</text>
</comment>
<organism evidence="6 7">
    <name type="scientific">Streptomyces paromomycinus</name>
    <name type="common">Streptomyces rimosus subsp. paromomycinus</name>
    <dbReference type="NCBI Taxonomy" id="92743"/>
    <lineage>
        <taxon>Bacteria</taxon>
        <taxon>Bacillati</taxon>
        <taxon>Actinomycetota</taxon>
        <taxon>Actinomycetes</taxon>
        <taxon>Kitasatosporales</taxon>
        <taxon>Streptomycetaceae</taxon>
        <taxon>Streptomyces</taxon>
    </lineage>
</organism>
<dbReference type="PANTHER" id="PTHR45527:SF1">
    <property type="entry name" value="FATTY ACID SYNTHASE"/>
    <property type="match status" value="1"/>
</dbReference>
<dbReference type="Gene3D" id="3.30.300.30">
    <property type="match status" value="1"/>
</dbReference>
<dbReference type="Gene3D" id="3.30.559.30">
    <property type="entry name" value="Nonribosomal peptide synthetase, condensation domain"/>
    <property type="match status" value="2"/>
</dbReference>
<dbReference type="Pfam" id="PF00668">
    <property type="entry name" value="Condensation"/>
    <property type="match status" value="2"/>
</dbReference>
<dbReference type="GO" id="GO:0044550">
    <property type="term" value="P:secondary metabolite biosynthetic process"/>
    <property type="evidence" value="ECO:0007669"/>
    <property type="project" value="UniProtKB-ARBA"/>
</dbReference>
<dbReference type="CDD" id="cd19543">
    <property type="entry name" value="DCL_NRPS"/>
    <property type="match status" value="1"/>
</dbReference>
<dbReference type="SMART" id="SM00824">
    <property type="entry name" value="PKS_TE"/>
    <property type="match status" value="1"/>
</dbReference>
<dbReference type="Gene3D" id="3.30.559.10">
    <property type="entry name" value="Chloramphenicol acetyltransferase-like domain"/>
    <property type="match status" value="2"/>
</dbReference>
<dbReference type="CDD" id="cd12117">
    <property type="entry name" value="A_NRPS_Srf_like"/>
    <property type="match status" value="1"/>
</dbReference>
<dbReference type="Pfam" id="PF13193">
    <property type="entry name" value="AMP-binding_C"/>
    <property type="match status" value="1"/>
</dbReference>
<dbReference type="Pfam" id="PF00550">
    <property type="entry name" value="PP-binding"/>
    <property type="match status" value="1"/>
</dbReference>
<dbReference type="FunFam" id="3.40.50.12780:FF:000012">
    <property type="entry name" value="Non-ribosomal peptide synthetase"/>
    <property type="match status" value="1"/>
</dbReference>
<dbReference type="InterPro" id="IPR036736">
    <property type="entry name" value="ACP-like_sf"/>
</dbReference>
<dbReference type="SUPFAM" id="SSF53474">
    <property type="entry name" value="alpha/beta-Hydrolases"/>
    <property type="match status" value="1"/>
</dbReference>
<dbReference type="InterPro" id="IPR001242">
    <property type="entry name" value="Condensation_dom"/>
</dbReference>
<protein>
    <submittedName>
        <fullName evidence="6">Non-ribosomal peptide synthetase</fullName>
    </submittedName>
</protein>
<dbReference type="Pfam" id="PF00501">
    <property type="entry name" value="AMP-binding"/>
    <property type="match status" value="2"/>
</dbReference>
<dbReference type="InterPro" id="IPR000873">
    <property type="entry name" value="AMP-dep_synth/lig_dom"/>
</dbReference>
<dbReference type="GO" id="GO:0043041">
    <property type="term" value="P:amino acid activation for nonribosomal peptide biosynthetic process"/>
    <property type="evidence" value="ECO:0007669"/>
    <property type="project" value="TreeGrafter"/>
</dbReference>
<dbReference type="InterPro" id="IPR020806">
    <property type="entry name" value="PKS_PP-bd"/>
</dbReference>
<dbReference type="SUPFAM" id="SSF56801">
    <property type="entry name" value="Acetyl-CoA synthetase-like"/>
    <property type="match status" value="2"/>
</dbReference>
<dbReference type="PROSITE" id="PS50075">
    <property type="entry name" value="CARRIER"/>
    <property type="match status" value="1"/>
</dbReference>
<dbReference type="GO" id="GO:0031177">
    <property type="term" value="F:phosphopantetheine binding"/>
    <property type="evidence" value="ECO:0007669"/>
    <property type="project" value="InterPro"/>
</dbReference>
<evidence type="ECO:0000256" key="4">
    <source>
        <dbReference type="ARBA" id="ARBA00022553"/>
    </source>
</evidence>